<dbReference type="PROSITE" id="PS00690">
    <property type="entry name" value="DEAH_ATP_HELICASE"/>
    <property type="match status" value="1"/>
</dbReference>
<dbReference type="Gene3D" id="1.20.120.1080">
    <property type="match status" value="1"/>
</dbReference>
<evidence type="ECO:0000256" key="3">
    <source>
        <dbReference type="ARBA" id="ARBA00022741"/>
    </source>
</evidence>
<keyword evidence="8" id="KW-1133">Transmembrane helix</keyword>
<dbReference type="GO" id="GO:0003724">
    <property type="term" value="F:RNA helicase activity"/>
    <property type="evidence" value="ECO:0007669"/>
    <property type="project" value="UniProtKB-EC"/>
</dbReference>
<dbReference type="FunFam" id="3.40.50.300:FF:000145">
    <property type="entry name" value="probable ATP-dependent RNA helicase DHX40"/>
    <property type="match status" value="1"/>
</dbReference>
<dbReference type="InterPro" id="IPR027417">
    <property type="entry name" value="P-loop_NTPase"/>
</dbReference>
<evidence type="ECO:0000259" key="10">
    <source>
        <dbReference type="PROSITE" id="PS51194"/>
    </source>
</evidence>
<evidence type="ECO:0000313" key="12">
    <source>
        <dbReference type="Proteomes" id="UP000655588"/>
    </source>
</evidence>
<dbReference type="PANTHER" id="PTHR18934">
    <property type="entry name" value="ATP-DEPENDENT RNA HELICASE"/>
    <property type="match status" value="1"/>
</dbReference>
<dbReference type="PROSITE" id="PS51194">
    <property type="entry name" value="HELICASE_CTER"/>
    <property type="match status" value="1"/>
</dbReference>
<dbReference type="PANTHER" id="PTHR18934:SF136">
    <property type="entry name" value="ATP-DEPENDENT RNA HELICASE DHX35-RELATED"/>
    <property type="match status" value="1"/>
</dbReference>
<evidence type="ECO:0000256" key="2">
    <source>
        <dbReference type="ARBA" id="ARBA00012552"/>
    </source>
</evidence>
<feature type="transmembrane region" description="Helical" evidence="8">
    <location>
        <begin position="294"/>
        <end position="313"/>
    </location>
</feature>
<evidence type="ECO:0000313" key="11">
    <source>
        <dbReference type="EMBL" id="KAF3428113.1"/>
    </source>
</evidence>
<feature type="transmembrane region" description="Helical" evidence="8">
    <location>
        <begin position="346"/>
        <end position="371"/>
    </location>
</feature>
<dbReference type="AlphaFoldDB" id="A0A833WD32"/>
<dbReference type="SMART" id="SM00490">
    <property type="entry name" value="HELICc"/>
    <property type="match status" value="1"/>
</dbReference>
<keyword evidence="3" id="KW-0547">Nucleotide-binding</keyword>
<keyword evidence="4" id="KW-0378">Hydrolase</keyword>
<keyword evidence="5" id="KW-0347">Helicase</keyword>
<organism evidence="11 12">
    <name type="scientific">Frieseomelitta varia</name>
    <dbReference type="NCBI Taxonomy" id="561572"/>
    <lineage>
        <taxon>Eukaryota</taxon>
        <taxon>Metazoa</taxon>
        <taxon>Ecdysozoa</taxon>
        <taxon>Arthropoda</taxon>
        <taxon>Hexapoda</taxon>
        <taxon>Insecta</taxon>
        <taxon>Pterygota</taxon>
        <taxon>Neoptera</taxon>
        <taxon>Endopterygota</taxon>
        <taxon>Hymenoptera</taxon>
        <taxon>Apocrita</taxon>
        <taxon>Aculeata</taxon>
        <taxon>Apoidea</taxon>
        <taxon>Anthophila</taxon>
        <taxon>Apidae</taxon>
        <taxon>Frieseomelitta</taxon>
    </lineage>
</organism>
<protein>
    <recommendedName>
        <fullName evidence="2">RNA helicase</fullName>
        <ecNumber evidence="2">3.6.4.13</ecNumber>
    </recommendedName>
</protein>
<dbReference type="Pfam" id="PF04408">
    <property type="entry name" value="WHD_HA2"/>
    <property type="match status" value="1"/>
</dbReference>
<dbReference type="EMBL" id="WNWW01000231">
    <property type="protein sequence ID" value="KAF3428113.1"/>
    <property type="molecule type" value="Genomic_DNA"/>
</dbReference>
<feature type="transmembrane region" description="Helical" evidence="8">
    <location>
        <begin position="383"/>
        <end position="401"/>
    </location>
</feature>
<accession>A0A833WD32</accession>
<feature type="transmembrane region" description="Helical" evidence="8">
    <location>
        <begin position="163"/>
        <end position="186"/>
    </location>
</feature>
<dbReference type="GO" id="GO:0071013">
    <property type="term" value="C:catalytic step 2 spliceosome"/>
    <property type="evidence" value="ECO:0007669"/>
    <property type="project" value="TreeGrafter"/>
</dbReference>
<evidence type="ECO:0000256" key="7">
    <source>
        <dbReference type="ARBA" id="ARBA00047984"/>
    </source>
</evidence>
<evidence type="ECO:0000256" key="1">
    <source>
        <dbReference type="ARBA" id="ARBA00008792"/>
    </source>
</evidence>
<evidence type="ECO:0000256" key="4">
    <source>
        <dbReference type="ARBA" id="ARBA00022801"/>
    </source>
</evidence>
<dbReference type="CDD" id="cd18791">
    <property type="entry name" value="SF2_C_RHA"/>
    <property type="match status" value="1"/>
</dbReference>
<dbReference type="SMART" id="SM00847">
    <property type="entry name" value="HA2"/>
    <property type="match status" value="1"/>
</dbReference>
<evidence type="ECO:0000259" key="9">
    <source>
        <dbReference type="PROSITE" id="PS51192"/>
    </source>
</evidence>
<evidence type="ECO:0000256" key="8">
    <source>
        <dbReference type="SAM" id="Phobius"/>
    </source>
</evidence>
<keyword evidence="8" id="KW-0812">Transmembrane</keyword>
<dbReference type="FunFam" id="3.40.50.300:FF:000578">
    <property type="entry name" value="probable ATP-dependent RNA helicase DHX35"/>
    <property type="match status" value="1"/>
</dbReference>
<dbReference type="InterPro" id="IPR002464">
    <property type="entry name" value="DNA/RNA_helicase_DEAH_CS"/>
</dbReference>
<dbReference type="InterPro" id="IPR011709">
    <property type="entry name" value="DEAD-box_helicase_OB_fold"/>
</dbReference>
<dbReference type="Gene3D" id="3.40.50.300">
    <property type="entry name" value="P-loop containing nucleotide triphosphate hydrolases"/>
    <property type="match status" value="3"/>
</dbReference>
<dbReference type="Gene3D" id="1.20.120.1760">
    <property type="match status" value="1"/>
</dbReference>
<dbReference type="GO" id="GO:0003723">
    <property type="term" value="F:RNA binding"/>
    <property type="evidence" value="ECO:0007669"/>
    <property type="project" value="TreeGrafter"/>
</dbReference>
<name>A0A833WD32_9HYME</name>
<comment type="similarity">
    <text evidence="1">Belongs to the DEAD box helicase family. DEAH subfamily.</text>
</comment>
<dbReference type="InterPro" id="IPR014001">
    <property type="entry name" value="Helicase_ATP-bd"/>
</dbReference>
<dbReference type="SMART" id="SM00487">
    <property type="entry name" value="DEXDc"/>
    <property type="match status" value="1"/>
</dbReference>
<keyword evidence="12" id="KW-1185">Reference proteome</keyword>
<dbReference type="Pfam" id="PF21010">
    <property type="entry name" value="HA2_C"/>
    <property type="match status" value="1"/>
</dbReference>
<dbReference type="Proteomes" id="UP000655588">
    <property type="component" value="Unassembled WGS sequence"/>
</dbReference>
<proteinExistence type="inferred from homology"/>
<dbReference type="InterPro" id="IPR001650">
    <property type="entry name" value="Helicase_C-like"/>
</dbReference>
<keyword evidence="6" id="KW-0067">ATP-binding</keyword>
<dbReference type="Pfam" id="PF07717">
    <property type="entry name" value="OB_NTP_bind"/>
    <property type="match status" value="1"/>
</dbReference>
<dbReference type="InterPro" id="IPR048333">
    <property type="entry name" value="HA2_WH"/>
</dbReference>
<dbReference type="Pfam" id="PF00271">
    <property type="entry name" value="Helicase_C"/>
    <property type="match status" value="1"/>
</dbReference>
<feature type="transmembrane region" description="Helical" evidence="8">
    <location>
        <begin position="81"/>
        <end position="100"/>
    </location>
</feature>
<keyword evidence="8" id="KW-0472">Membrane</keyword>
<feature type="domain" description="Helicase ATP-binding" evidence="9">
    <location>
        <begin position="423"/>
        <end position="561"/>
    </location>
</feature>
<dbReference type="GO" id="GO:0005524">
    <property type="term" value="F:ATP binding"/>
    <property type="evidence" value="ECO:0007669"/>
    <property type="project" value="UniProtKB-KW"/>
</dbReference>
<reference evidence="11" key="1">
    <citation type="submission" date="2019-11" db="EMBL/GenBank/DDBJ databases">
        <title>The nuclear and mitochondrial genomes of Frieseomelitta varia - a highly eusocial stingless bee (Meliponini) with a permanently sterile worker caste.</title>
        <authorList>
            <person name="Freitas F.C.P."/>
            <person name="Lourenco A.P."/>
            <person name="Nunes F.M.F."/>
            <person name="Paschoal A.R."/>
            <person name="Abreu F.C.P."/>
            <person name="Barbin F.O."/>
            <person name="Bataglia L."/>
            <person name="Cardoso-Junior C.A.M."/>
            <person name="Cervoni M.S."/>
            <person name="Silva S.R."/>
            <person name="Dalarmi F."/>
            <person name="Del Lama M.A."/>
            <person name="Depintor T.S."/>
            <person name="Ferreira K.M."/>
            <person name="Goria P.S."/>
            <person name="Jaskot M.C."/>
            <person name="Lago D.C."/>
            <person name="Luna-Lucena D."/>
            <person name="Moda L.M."/>
            <person name="Nascimento L."/>
            <person name="Pedrino M."/>
            <person name="Rabico F.O."/>
            <person name="Sanches F.C."/>
            <person name="Santos D.E."/>
            <person name="Santos C.G."/>
            <person name="Vieira J."/>
            <person name="Lopes T.F."/>
            <person name="Barchuk A.R."/>
            <person name="Hartfelder K."/>
            <person name="Simoes Z.L.P."/>
            <person name="Bitondi M.M.G."/>
            <person name="Pinheiro D.G."/>
        </authorList>
    </citation>
    <scope>NUCLEOTIDE SEQUENCE</scope>
    <source>
        <strain evidence="11">USP_RPSP 00005682</strain>
        <tissue evidence="11">Whole individual</tissue>
    </source>
</reference>
<gene>
    <name evidence="11" type="ORF">E2986_11943</name>
</gene>
<dbReference type="GO" id="GO:0016787">
    <property type="term" value="F:hydrolase activity"/>
    <property type="evidence" value="ECO:0007669"/>
    <property type="project" value="UniProtKB-KW"/>
</dbReference>
<evidence type="ECO:0000256" key="5">
    <source>
        <dbReference type="ARBA" id="ARBA00022806"/>
    </source>
</evidence>
<comment type="catalytic activity">
    <reaction evidence="7">
        <text>ATP + H2O = ADP + phosphate + H(+)</text>
        <dbReference type="Rhea" id="RHEA:13065"/>
        <dbReference type="ChEBI" id="CHEBI:15377"/>
        <dbReference type="ChEBI" id="CHEBI:15378"/>
        <dbReference type="ChEBI" id="CHEBI:30616"/>
        <dbReference type="ChEBI" id="CHEBI:43474"/>
        <dbReference type="ChEBI" id="CHEBI:456216"/>
        <dbReference type="EC" id="3.6.4.13"/>
    </reaction>
</comment>
<evidence type="ECO:0000256" key="6">
    <source>
        <dbReference type="ARBA" id="ARBA00022840"/>
    </source>
</evidence>
<dbReference type="SUPFAM" id="SSF52540">
    <property type="entry name" value="P-loop containing nucleoside triphosphate hydrolases"/>
    <property type="match status" value="1"/>
</dbReference>
<dbReference type="EC" id="3.6.4.13" evidence="2"/>
<sequence>MTTKLIFSKPGDSMWQEDKPDIEAHSSTQFVYNAHHSLALNMQRQRLPTFKYKNHIIYLLEKYQTLVLIGETGCGKISRSFLAILILMTLYFLGMDLLLYSRVQNYDIRPTSNGTRYVSIIPCDFNPLCTVTVKGLMLDHPNHFLLSPLAAIMDDLLHISSSWIWVTPNAISCFHVLIAVLAGKCVSNDSLSYRRLGVILFQARTWLDDLDGHVARKRANINGERSDVGSSGYIIDGICDALGCVAFIIGLYQFLARNSSRRGGYDKLPQLPVSSVLEPGNVTLKTSNAALRNILLMTVHLFLTSAAWNRYIYLYQDLLETEYRTPSISREHLYARQTTVFRSSSFTIITLCWKFLNFHAVMDYLLLAIFFDRMREYIRLIRWSSYVVVLLLVYVTEFHFLRAYTFIQDVPSLIDEEISSSDYLLEAGWCADGKMIGITEPRRVAATSLSNRVADERNCILGTEVGYSIRFDNYTDETTKIKYMTEGILLRELMSDPLLTSYSVIVVDEVHERTLLTDIIMGLLKKIIRKRRSLRIVVCSATVDAEQLRDFFNTNTTRDSTKDTAVILTIEGRLYPVDIFYIRDPIANYVTSVVDIALKIHENEEPGDILAFLTGLDEVDQAVSLLSEHAKLIKEGKLKLLPLAMYGSLPNSEQLKVFWRAAKDTRKVIVATNIAETSITIPNIVYVIDCGFVKIPWYEAETQTNSLVIVPVSKASADQRAGRAGRVQTGKAYRLYTEEAYSELFEATPPEMQRSDLAPAILQLKALGIDNVLRFNFPSAPPSKNLLTGLELLYSLGAIDNNGELTMPLGITMAEMPLEPVLAKSLIVSGEMGCSEELSTILAMLQVQNVFIKPAGGQAAIKARIAHRKFEVEEGDLLTLLNVYTAYEKNKTPSWCQKQFLNNKALRRATEIRTQMHSMMEKLDISLVSCNGNVQQILKCITAGLFPKAAYLHYTGVYKTVHGNKDLLLFYEVLQTNKTYMKDITVIQPEWLLELAPHFYEKTSLEPI</sequence>
<comment type="caution">
    <text evidence="11">The sequence shown here is derived from an EMBL/GenBank/DDBJ whole genome shotgun (WGS) entry which is preliminary data.</text>
</comment>
<dbReference type="PROSITE" id="PS51192">
    <property type="entry name" value="HELICASE_ATP_BIND_1"/>
    <property type="match status" value="1"/>
</dbReference>
<feature type="domain" description="Helicase C-terminal" evidence="10">
    <location>
        <begin position="592"/>
        <end position="768"/>
    </location>
</feature>
<dbReference type="InterPro" id="IPR043130">
    <property type="entry name" value="CDP-OH_PTrfase_TM_dom"/>
</dbReference>
<dbReference type="InterPro" id="IPR007502">
    <property type="entry name" value="Helicase-assoc_dom"/>
</dbReference>